<dbReference type="SMART" id="SM01179">
    <property type="entry name" value="DUF862"/>
    <property type="match status" value="1"/>
</dbReference>
<dbReference type="PANTHER" id="PTHR12378">
    <property type="entry name" value="DESUMOYLATING ISOPEPTIDASE"/>
    <property type="match status" value="1"/>
</dbReference>
<dbReference type="GO" id="GO:0006508">
    <property type="term" value="P:proteolysis"/>
    <property type="evidence" value="ECO:0007669"/>
    <property type="project" value="UniProtKB-KW"/>
</dbReference>
<evidence type="ECO:0000313" key="7">
    <source>
        <dbReference type="Proteomes" id="UP000054937"/>
    </source>
</evidence>
<evidence type="ECO:0000259" key="5">
    <source>
        <dbReference type="PROSITE" id="PS51858"/>
    </source>
</evidence>
<dbReference type="GO" id="GO:0008233">
    <property type="term" value="F:peptidase activity"/>
    <property type="evidence" value="ECO:0007669"/>
    <property type="project" value="UniProtKB-KW"/>
</dbReference>
<dbReference type="PROSITE" id="PS51352">
    <property type="entry name" value="THIOREDOXIN_2"/>
    <property type="match status" value="1"/>
</dbReference>
<dbReference type="CDD" id="cd02947">
    <property type="entry name" value="TRX_family"/>
    <property type="match status" value="1"/>
</dbReference>
<evidence type="ECO:0000313" key="6">
    <source>
        <dbReference type="EMBL" id="KRW99460.1"/>
    </source>
</evidence>
<gene>
    <name evidence="6" type="ORF">PPERSA_07945</name>
</gene>
<feature type="domain" description="PPPDE" evidence="5">
    <location>
        <begin position="7"/>
        <end position="147"/>
    </location>
</feature>
<comment type="similarity">
    <text evidence="1">Belongs to the DeSI family.</text>
</comment>
<keyword evidence="7" id="KW-1185">Reference proteome</keyword>
<evidence type="ECO:0000256" key="2">
    <source>
        <dbReference type="ARBA" id="ARBA00022670"/>
    </source>
</evidence>
<dbReference type="Gene3D" id="3.40.30.10">
    <property type="entry name" value="Glutaredoxin"/>
    <property type="match status" value="1"/>
</dbReference>
<dbReference type="AlphaFoldDB" id="A0A0V0QBN0"/>
<dbReference type="InParanoid" id="A0A0V0QBN0"/>
<dbReference type="Pfam" id="PF05903">
    <property type="entry name" value="Peptidase_C97"/>
    <property type="match status" value="1"/>
</dbReference>
<dbReference type="Gene3D" id="3.90.1720.30">
    <property type="entry name" value="PPPDE domains"/>
    <property type="match status" value="1"/>
</dbReference>
<dbReference type="PANTHER" id="PTHR12378:SF7">
    <property type="entry name" value="DESUMOYLATING ISOPEPTIDASE 1"/>
    <property type="match status" value="1"/>
</dbReference>
<name>A0A0V0QBN0_PSEPJ</name>
<feature type="domain" description="Thioredoxin" evidence="4">
    <location>
        <begin position="200"/>
        <end position="321"/>
    </location>
</feature>
<organism evidence="6 7">
    <name type="scientific">Pseudocohnilembus persalinus</name>
    <name type="common">Ciliate</name>
    <dbReference type="NCBI Taxonomy" id="266149"/>
    <lineage>
        <taxon>Eukaryota</taxon>
        <taxon>Sar</taxon>
        <taxon>Alveolata</taxon>
        <taxon>Ciliophora</taxon>
        <taxon>Intramacronucleata</taxon>
        <taxon>Oligohymenophorea</taxon>
        <taxon>Scuticociliatia</taxon>
        <taxon>Philasterida</taxon>
        <taxon>Pseudocohnilembidae</taxon>
        <taxon>Pseudocohnilembus</taxon>
    </lineage>
</organism>
<dbReference type="Pfam" id="PF00085">
    <property type="entry name" value="Thioredoxin"/>
    <property type="match status" value="1"/>
</dbReference>
<dbReference type="InterPro" id="IPR042266">
    <property type="entry name" value="PPPDE_sf"/>
</dbReference>
<evidence type="ECO:0000256" key="3">
    <source>
        <dbReference type="ARBA" id="ARBA00022801"/>
    </source>
</evidence>
<comment type="caution">
    <text evidence="6">The sequence shown here is derived from an EMBL/GenBank/DDBJ whole genome shotgun (WGS) entry which is preliminary data.</text>
</comment>
<dbReference type="InterPro" id="IPR013766">
    <property type="entry name" value="Thioredoxin_domain"/>
</dbReference>
<proteinExistence type="inferred from homology"/>
<dbReference type="PROSITE" id="PS51858">
    <property type="entry name" value="PPPDE"/>
    <property type="match status" value="1"/>
</dbReference>
<dbReference type="OrthoDB" id="21221at2759"/>
<reference evidence="6 7" key="1">
    <citation type="journal article" date="2015" name="Sci. Rep.">
        <title>Genome of the facultative scuticociliatosis pathogen Pseudocohnilembus persalinus provides insight into its virulence through horizontal gene transfer.</title>
        <authorList>
            <person name="Xiong J."/>
            <person name="Wang G."/>
            <person name="Cheng J."/>
            <person name="Tian M."/>
            <person name="Pan X."/>
            <person name="Warren A."/>
            <person name="Jiang C."/>
            <person name="Yuan D."/>
            <person name="Miao W."/>
        </authorList>
    </citation>
    <scope>NUCLEOTIDE SEQUENCE [LARGE SCALE GENOMIC DNA]</scope>
    <source>
        <strain evidence="6">36N120E</strain>
    </source>
</reference>
<keyword evidence="2" id="KW-0645">Protease</keyword>
<dbReference type="InterPro" id="IPR036249">
    <property type="entry name" value="Thioredoxin-like_sf"/>
</dbReference>
<evidence type="ECO:0000259" key="4">
    <source>
        <dbReference type="PROSITE" id="PS51352"/>
    </source>
</evidence>
<dbReference type="Proteomes" id="UP000054937">
    <property type="component" value="Unassembled WGS sequence"/>
</dbReference>
<dbReference type="GO" id="GO:0070646">
    <property type="term" value="P:protein modification by small protein removal"/>
    <property type="evidence" value="ECO:0007669"/>
    <property type="project" value="TreeGrafter"/>
</dbReference>
<evidence type="ECO:0000256" key="1">
    <source>
        <dbReference type="ARBA" id="ARBA00008140"/>
    </source>
</evidence>
<keyword evidence="3" id="KW-0378">Hydrolase</keyword>
<dbReference type="EMBL" id="LDAU01000212">
    <property type="protein sequence ID" value="KRW99460.1"/>
    <property type="molecule type" value="Genomic_DNA"/>
</dbReference>
<accession>A0A0V0QBN0</accession>
<sequence length="324" mass="36839">MEGEQKYKVQVNLYDLSGGMAKVFSPTFLGKQIEGIWHTGVTVYNKEFYFGGGICSSAIKQTPYGTPVKEITIGETEIPEEVFSDYLSEISNKYSMEKYDLFSNNCNNFTEDCVHFLCDSHLPEYITGLPAEVLKTPIGQMIKPIIDNMQNQVIQQSGGASLFPQQFEGANNNQQMFGGQNQNQQQSNNIFPQQGQGLGQFQSSGTKQFAKENVEWKNVAELTDFMQFIDATSNNKAIVIYFYSDECRPCALISPIYAQMSEQFKDIKFFLVDGEKLREISAQFQIQGFPTFFTYFNGEMISQWMGANQTKLQEKLKELQQKLQ</sequence>
<protein>
    <submittedName>
        <fullName evidence="6">Thioredoxin-like fold</fullName>
    </submittedName>
</protein>
<dbReference type="SUPFAM" id="SSF52833">
    <property type="entry name" value="Thioredoxin-like"/>
    <property type="match status" value="1"/>
</dbReference>
<dbReference type="InterPro" id="IPR008580">
    <property type="entry name" value="PPPDE_dom"/>
</dbReference>
<dbReference type="OMA" id="HPHINFY"/>